<evidence type="ECO:0000313" key="5">
    <source>
        <dbReference type="EMBL" id="KAG7366090.1"/>
    </source>
</evidence>
<accession>A0A9K3LQ88</accession>
<reference evidence="5" key="1">
    <citation type="journal article" date="2021" name="Sci. Rep.">
        <title>Diploid genomic architecture of Nitzschia inconspicua, an elite biomass production diatom.</title>
        <authorList>
            <person name="Oliver A."/>
            <person name="Podell S."/>
            <person name="Pinowska A."/>
            <person name="Traller J.C."/>
            <person name="Smith S.R."/>
            <person name="McClure R."/>
            <person name="Beliaev A."/>
            <person name="Bohutskyi P."/>
            <person name="Hill E.A."/>
            <person name="Rabines A."/>
            <person name="Zheng H."/>
            <person name="Allen L.Z."/>
            <person name="Kuo A."/>
            <person name="Grigoriev I.V."/>
            <person name="Allen A.E."/>
            <person name="Hazlebeck D."/>
            <person name="Allen E.E."/>
        </authorList>
    </citation>
    <scope>NUCLEOTIDE SEQUENCE</scope>
    <source>
        <strain evidence="5">Hildebrandi</strain>
    </source>
</reference>
<evidence type="ECO:0000259" key="3">
    <source>
        <dbReference type="Pfam" id="PF00056"/>
    </source>
</evidence>
<dbReference type="InterPro" id="IPR022383">
    <property type="entry name" value="Lactate/malate_DH_C"/>
</dbReference>
<dbReference type="EMBL" id="JAGRRH010000007">
    <property type="protein sequence ID" value="KAG7366090.1"/>
    <property type="molecule type" value="Genomic_DNA"/>
</dbReference>
<dbReference type="AlphaFoldDB" id="A0A9K3LQ88"/>
<keyword evidence="1" id="KW-0560">Oxidoreductase</keyword>
<dbReference type="GO" id="GO:0006089">
    <property type="term" value="P:lactate metabolic process"/>
    <property type="evidence" value="ECO:0007669"/>
    <property type="project" value="TreeGrafter"/>
</dbReference>
<evidence type="ECO:0000313" key="6">
    <source>
        <dbReference type="Proteomes" id="UP000693970"/>
    </source>
</evidence>
<evidence type="ECO:0000256" key="2">
    <source>
        <dbReference type="ARBA" id="ARBA00049258"/>
    </source>
</evidence>
<evidence type="ECO:0000259" key="4">
    <source>
        <dbReference type="Pfam" id="PF02866"/>
    </source>
</evidence>
<sequence length="415" mass="44877">MSQFLQSVAKHSSFGSIKVRASVRNPNYSSVLLSARARPFTNDTSIVSKPMDSSGRSSHNILFDTHFNNLRLAHTRAPIPYTSALDEASAPLNYDPAHHGHLGHKKVTIVGCGQVGMATAYALLNQASAGTIALIDAKRERLEGEAKDLEQGSAFHQHIRILASDEYSVSKDSHLVIVTAGAAQKPGESRLNLVERNVSIMQSIIPKVLSFSPNAAICVVANPCDILTAVASKIAGPTLPAGRIFGSGTCLDSSRLQSLISKILNLDTSAVQGYILGEHGDSSVPVWSSVRIGGLPFLKPGEEPGEIHERIHQEVVNSAYDVIERKGSTNWAIGLTNAFIAKAILYDTRNIMPLSTCVRGMYGIKEDVFLSVPCAVGAFGIHRAVQTWMSPSEQRKFVETAGTIWEIQKEIWNNV</sequence>
<dbReference type="GO" id="GO:0005737">
    <property type="term" value="C:cytoplasm"/>
    <property type="evidence" value="ECO:0007669"/>
    <property type="project" value="InterPro"/>
</dbReference>
<comment type="catalytic activity">
    <reaction evidence="2">
        <text>(S)-lactate + NAD(+) = pyruvate + NADH + H(+)</text>
        <dbReference type="Rhea" id="RHEA:23444"/>
        <dbReference type="ChEBI" id="CHEBI:15361"/>
        <dbReference type="ChEBI" id="CHEBI:15378"/>
        <dbReference type="ChEBI" id="CHEBI:16651"/>
        <dbReference type="ChEBI" id="CHEBI:57540"/>
        <dbReference type="ChEBI" id="CHEBI:57945"/>
        <dbReference type="EC" id="1.1.1.27"/>
    </reaction>
</comment>
<dbReference type="Pfam" id="PF02866">
    <property type="entry name" value="Ldh_1_C"/>
    <property type="match status" value="1"/>
</dbReference>
<organism evidence="5 6">
    <name type="scientific">Nitzschia inconspicua</name>
    <dbReference type="NCBI Taxonomy" id="303405"/>
    <lineage>
        <taxon>Eukaryota</taxon>
        <taxon>Sar</taxon>
        <taxon>Stramenopiles</taxon>
        <taxon>Ochrophyta</taxon>
        <taxon>Bacillariophyta</taxon>
        <taxon>Bacillariophyceae</taxon>
        <taxon>Bacillariophycidae</taxon>
        <taxon>Bacillariales</taxon>
        <taxon>Bacillariaceae</taxon>
        <taxon>Nitzschia</taxon>
    </lineage>
</organism>
<dbReference type="PROSITE" id="PS00064">
    <property type="entry name" value="L_LDH"/>
    <property type="match status" value="1"/>
</dbReference>
<proteinExistence type="predicted"/>
<comment type="caution">
    <text evidence="5">The sequence shown here is derived from an EMBL/GenBank/DDBJ whole genome shotgun (WGS) entry which is preliminary data.</text>
</comment>
<dbReference type="InterPro" id="IPR001236">
    <property type="entry name" value="Lactate/malate_DH_N"/>
</dbReference>
<dbReference type="NCBIfam" id="TIGR01771">
    <property type="entry name" value="L-LDH-NAD"/>
    <property type="match status" value="1"/>
</dbReference>
<dbReference type="InterPro" id="IPR011304">
    <property type="entry name" value="L-lactate_DH"/>
</dbReference>
<name>A0A9K3LQ88_9STRA</name>
<dbReference type="PANTHER" id="PTHR43128">
    <property type="entry name" value="L-2-HYDROXYCARBOXYLATE DEHYDROGENASE (NAD(P)(+))"/>
    <property type="match status" value="1"/>
</dbReference>
<keyword evidence="6" id="KW-1185">Reference proteome</keyword>
<reference evidence="5" key="2">
    <citation type="submission" date="2021-04" db="EMBL/GenBank/DDBJ databases">
        <authorList>
            <person name="Podell S."/>
        </authorList>
    </citation>
    <scope>NUCLEOTIDE SEQUENCE</scope>
    <source>
        <strain evidence="5">Hildebrandi</strain>
    </source>
</reference>
<dbReference type="Proteomes" id="UP000693970">
    <property type="component" value="Unassembled WGS sequence"/>
</dbReference>
<gene>
    <name evidence="5" type="ORF">IV203_028760</name>
</gene>
<feature type="domain" description="Lactate/malate dehydrogenase C-terminal" evidence="4">
    <location>
        <begin position="249"/>
        <end position="408"/>
    </location>
</feature>
<dbReference type="PANTHER" id="PTHR43128:SF16">
    <property type="entry name" value="L-LACTATE DEHYDROGENASE"/>
    <property type="match status" value="1"/>
</dbReference>
<dbReference type="Pfam" id="PF00056">
    <property type="entry name" value="Ldh_1_N"/>
    <property type="match status" value="1"/>
</dbReference>
<protein>
    <submittedName>
        <fullName evidence="5">Malate dehydrogenase</fullName>
    </submittedName>
</protein>
<evidence type="ECO:0000256" key="1">
    <source>
        <dbReference type="ARBA" id="ARBA00023002"/>
    </source>
</evidence>
<dbReference type="GO" id="GO:0004459">
    <property type="term" value="F:L-lactate dehydrogenase (NAD+) activity"/>
    <property type="evidence" value="ECO:0007669"/>
    <property type="project" value="UniProtKB-EC"/>
</dbReference>
<dbReference type="InterPro" id="IPR018177">
    <property type="entry name" value="L-lactate_DH_AS"/>
</dbReference>
<dbReference type="OrthoDB" id="40320at2759"/>
<feature type="domain" description="Lactate/malate dehydrogenase N-terminal" evidence="3">
    <location>
        <begin position="106"/>
        <end position="245"/>
    </location>
</feature>